<dbReference type="Proteomes" id="UP000198618">
    <property type="component" value="Unassembled WGS sequence"/>
</dbReference>
<feature type="coiled-coil region" evidence="1">
    <location>
        <begin position="1"/>
        <end position="47"/>
    </location>
</feature>
<reference evidence="2 3" key="1">
    <citation type="submission" date="2016-10" db="EMBL/GenBank/DDBJ databases">
        <authorList>
            <person name="de Groot N.N."/>
        </authorList>
    </citation>
    <scope>NUCLEOTIDE SEQUENCE [LARGE SCALE GENOMIC DNA]</scope>
    <source>
        <strain evidence="2 3">IBRC-M 10780</strain>
    </source>
</reference>
<gene>
    <name evidence="2" type="ORF">SAMN05216389_1387</name>
</gene>
<protein>
    <submittedName>
        <fullName evidence="2">Uncharacterized protein</fullName>
    </submittedName>
</protein>
<dbReference type="AlphaFoldDB" id="A0A1I0HK57"/>
<dbReference type="RefSeq" id="WP_170840869.1">
    <property type="nucleotide sequence ID" value="NZ_FOHE01000038.1"/>
</dbReference>
<sequence length="47" mass="5629">MSDLYKEEQKLLNKLVESENDPDKEYQNAVKRTIGRINDEMKEVEEE</sequence>
<keyword evidence="1" id="KW-0175">Coiled coil</keyword>
<keyword evidence="3" id="KW-1185">Reference proteome</keyword>
<dbReference type="STRING" id="930131.SAMN05216389_1387"/>
<evidence type="ECO:0000313" key="3">
    <source>
        <dbReference type="Proteomes" id="UP000198618"/>
    </source>
</evidence>
<name>A0A1I0HK57_9BACI</name>
<proteinExistence type="predicted"/>
<evidence type="ECO:0000256" key="1">
    <source>
        <dbReference type="SAM" id="Coils"/>
    </source>
</evidence>
<accession>A0A1I0HK57</accession>
<organism evidence="2 3">
    <name type="scientific">Oceanobacillus limi</name>
    <dbReference type="NCBI Taxonomy" id="930131"/>
    <lineage>
        <taxon>Bacteria</taxon>
        <taxon>Bacillati</taxon>
        <taxon>Bacillota</taxon>
        <taxon>Bacilli</taxon>
        <taxon>Bacillales</taxon>
        <taxon>Bacillaceae</taxon>
        <taxon>Oceanobacillus</taxon>
    </lineage>
</organism>
<dbReference type="EMBL" id="FOHE01000038">
    <property type="protein sequence ID" value="SET84352.1"/>
    <property type="molecule type" value="Genomic_DNA"/>
</dbReference>
<evidence type="ECO:0000313" key="2">
    <source>
        <dbReference type="EMBL" id="SET84352.1"/>
    </source>
</evidence>